<evidence type="ECO:0000313" key="1">
    <source>
        <dbReference type="EMBL" id="AFZ38353.1"/>
    </source>
</evidence>
<reference evidence="2" key="1">
    <citation type="journal article" date="2013" name="Proc. Natl. Acad. Sci. U.S.A.">
        <title>Improving the coverage of the cyanobacterial phylum using diversity-driven genome sequencing.</title>
        <authorList>
            <person name="Shih P.M."/>
            <person name="Wu D."/>
            <person name="Latifi A."/>
            <person name="Axen S.D."/>
            <person name="Fewer D.P."/>
            <person name="Talla E."/>
            <person name="Calteau A."/>
            <person name="Cai F."/>
            <person name="Tandeau de Marsac N."/>
            <person name="Rippka R."/>
            <person name="Herdman M."/>
            <person name="Sivonen K."/>
            <person name="Coursin T."/>
            <person name="Laurent T."/>
            <person name="Goodwin L."/>
            <person name="Nolan M."/>
            <person name="Davenport K.W."/>
            <person name="Han C.S."/>
            <person name="Rubin E.M."/>
            <person name="Eisen J.A."/>
            <person name="Woyke T."/>
            <person name="Gugger M."/>
            <person name="Kerfeld C.A."/>
        </authorList>
    </citation>
    <scope>NUCLEOTIDE SEQUENCE [LARGE SCALE GENOMIC DNA]</scope>
    <source>
        <strain evidence="2">ATCC 29371 / PCC 7437</strain>
        <plasmid evidence="2">Plasmid pSTA7437.03</plasmid>
    </source>
</reference>
<dbReference type="AlphaFoldDB" id="K9Y0T4"/>
<proteinExistence type="predicted"/>
<dbReference type="KEGG" id="scs:Sta7437_4926"/>
<keyword evidence="1" id="KW-0614">Plasmid</keyword>
<geneLocation type="plasmid" evidence="1 2">
    <name>pSTA7437.03</name>
</geneLocation>
<sequence>MINLKLKTIIQYLTILISILAICKTALAQILEVGNSTDTYISANQGKFIFNNLKLEIKHGFMPYLSGNITNDTDRGWIDAKFEVILYDKKNEIIAKSIFPINIYDLPKGESQQIGDIGLNEKSLSSNFSFSDHVKKAKTYEMKFVGGTYDSDYSITMTKPISNQNLEFEDDNISLNWIFDESQLVFILRNKTENPIKVDWNQVSYIDVTGNAQKVIHEGVKYVNRNESQIPTVIPPTAKIQDIIFPTNNVSYVSGQYGGWREKPMFPEGEEAKMYEGKSFSVFMPLEVNGETKNYTFTFDITNVSH</sequence>
<keyword evidence="2" id="KW-1185">Reference proteome</keyword>
<evidence type="ECO:0000313" key="2">
    <source>
        <dbReference type="Proteomes" id="UP000010473"/>
    </source>
</evidence>
<accession>K9Y0T4</accession>
<dbReference type="EMBL" id="CP003656">
    <property type="protein sequence ID" value="AFZ38353.1"/>
    <property type="molecule type" value="Genomic_DNA"/>
</dbReference>
<gene>
    <name evidence="1" type="ordered locus">Sta7437_4926</name>
</gene>
<dbReference type="OrthoDB" id="797132at2"/>
<dbReference type="Proteomes" id="UP000010473">
    <property type="component" value="Plasmid pSTA7437.03"/>
</dbReference>
<name>K9Y0T4_STAC7</name>
<dbReference type="RefSeq" id="WP_015195729.1">
    <property type="nucleotide sequence ID" value="NC_019750.1"/>
</dbReference>
<dbReference type="HOGENOM" id="CLU_908845_0_0_3"/>
<organism evidence="1 2">
    <name type="scientific">Stanieria cyanosphaera (strain ATCC 29371 / PCC 7437)</name>
    <dbReference type="NCBI Taxonomy" id="111780"/>
    <lineage>
        <taxon>Bacteria</taxon>
        <taxon>Bacillati</taxon>
        <taxon>Cyanobacteriota</taxon>
        <taxon>Cyanophyceae</taxon>
        <taxon>Pleurocapsales</taxon>
        <taxon>Dermocarpellaceae</taxon>
        <taxon>Stanieria</taxon>
    </lineage>
</organism>
<protein>
    <submittedName>
        <fullName evidence="1">Uncharacterized protein</fullName>
    </submittedName>
</protein>